<name>A0A1Z5RI01_SORBI</name>
<evidence type="ECO:0000313" key="1">
    <source>
        <dbReference type="EMBL" id="OQU82986.1"/>
    </source>
</evidence>
<gene>
    <name evidence="1" type="ORF">SORBI_3005G057550</name>
</gene>
<proteinExistence type="predicted"/>
<dbReference type="Gramene" id="OQU82986">
    <property type="protein sequence ID" value="OQU82986"/>
    <property type="gene ID" value="SORBI_3005G057550"/>
</dbReference>
<keyword evidence="2" id="KW-1185">Reference proteome</keyword>
<protein>
    <submittedName>
        <fullName evidence="1">Uncharacterized protein</fullName>
    </submittedName>
</protein>
<sequence length="77" mass="9414">MEKEWETLKGSAAPDKELLQLWRFKLKFDIVLDVMQVWQFLEVDKFDVWEWRKCYLIIRLFVENCLHVGAEEDHQSL</sequence>
<organism evidence="1 2">
    <name type="scientific">Sorghum bicolor</name>
    <name type="common">Sorghum</name>
    <name type="synonym">Sorghum vulgare</name>
    <dbReference type="NCBI Taxonomy" id="4558"/>
    <lineage>
        <taxon>Eukaryota</taxon>
        <taxon>Viridiplantae</taxon>
        <taxon>Streptophyta</taxon>
        <taxon>Embryophyta</taxon>
        <taxon>Tracheophyta</taxon>
        <taxon>Spermatophyta</taxon>
        <taxon>Magnoliopsida</taxon>
        <taxon>Liliopsida</taxon>
        <taxon>Poales</taxon>
        <taxon>Poaceae</taxon>
        <taxon>PACMAD clade</taxon>
        <taxon>Panicoideae</taxon>
        <taxon>Andropogonodae</taxon>
        <taxon>Andropogoneae</taxon>
        <taxon>Sorghinae</taxon>
        <taxon>Sorghum</taxon>
    </lineage>
</organism>
<reference evidence="1 2" key="1">
    <citation type="journal article" date="2009" name="Nature">
        <title>The Sorghum bicolor genome and the diversification of grasses.</title>
        <authorList>
            <person name="Paterson A.H."/>
            <person name="Bowers J.E."/>
            <person name="Bruggmann R."/>
            <person name="Dubchak I."/>
            <person name="Grimwood J."/>
            <person name="Gundlach H."/>
            <person name="Haberer G."/>
            <person name="Hellsten U."/>
            <person name="Mitros T."/>
            <person name="Poliakov A."/>
            <person name="Schmutz J."/>
            <person name="Spannagl M."/>
            <person name="Tang H."/>
            <person name="Wang X."/>
            <person name="Wicker T."/>
            <person name="Bharti A.K."/>
            <person name="Chapman J."/>
            <person name="Feltus F.A."/>
            <person name="Gowik U."/>
            <person name="Grigoriev I.V."/>
            <person name="Lyons E."/>
            <person name="Maher C.A."/>
            <person name="Martis M."/>
            <person name="Narechania A."/>
            <person name="Otillar R.P."/>
            <person name="Penning B.W."/>
            <person name="Salamov A.A."/>
            <person name="Wang Y."/>
            <person name="Zhang L."/>
            <person name="Carpita N.C."/>
            <person name="Freeling M."/>
            <person name="Gingle A.R."/>
            <person name="Hash C.T."/>
            <person name="Keller B."/>
            <person name="Klein P."/>
            <person name="Kresovich S."/>
            <person name="McCann M.C."/>
            <person name="Ming R."/>
            <person name="Peterson D.G."/>
            <person name="Mehboob-ur-Rahman"/>
            <person name="Ware D."/>
            <person name="Westhoff P."/>
            <person name="Mayer K.F."/>
            <person name="Messing J."/>
            <person name="Rokhsar D.S."/>
        </authorList>
    </citation>
    <scope>NUCLEOTIDE SEQUENCE [LARGE SCALE GENOMIC DNA]</scope>
    <source>
        <strain evidence="2">cv. BTx623</strain>
    </source>
</reference>
<dbReference type="InParanoid" id="A0A1Z5RI01"/>
<dbReference type="EMBL" id="CM000764">
    <property type="protein sequence ID" value="OQU82986.1"/>
    <property type="molecule type" value="Genomic_DNA"/>
</dbReference>
<dbReference type="AlphaFoldDB" id="A0A1Z5RI01"/>
<dbReference type="OMA" id="WQFLEVD"/>
<evidence type="ECO:0000313" key="2">
    <source>
        <dbReference type="Proteomes" id="UP000000768"/>
    </source>
</evidence>
<reference evidence="2" key="2">
    <citation type="journal article" date="2018" name="Plant J.">
        <title>The Sorghum bicolor reference genome: improved assembly, gene annotations, a transcriptome atlas, and signatures of genome organization.</title>
        <authorList>
            <person name="McCormick R.F."/>
            <person name="Truong S.K."/>
            <person name="Sreedasyam A."/>
            <person name="Jenkins J."/>
            <person name="Shu S."/>
            <person name="Sims D."/>
            <person name="Kennedy M."/>
            <person name="Amirebrahimi M."/>
            <person name="Weers B.D."/>
            <person name="McKinley B."/>
            <person name="Mattison A."/>
            <person name="Morishige D.T."/>
            <person name="Grimwood J."/>
            <person name="Schmutz J."/>
            <person name="Mullet J.E."/>
        </authorList>
    </citation>
    <scope>NUCLEOTIDE SEQUENCE [LARGE SCALE GENOMIC DNA]</scope>
    <source>
        <strain evidence="2">cv. BTx623</strain>
    </source>
</reference>
<accession>A0A1Z5RI01</accession>
<dbReference type="Proteomes" id="UP000000768">
    <property type="component" value="Chromosome 5"/>
</dbReference>